<dbReference type="EMBL" id="DSKY01000014">
    <property type="protein sequence ID" value="HDY58992.1"/>
    <property type="molecule type" value="Genomic_DNA"/>
</dbReference>
<dbReference type="AlphaFoldDB" id="A0A7V0Z5G3"/>
<comment type="caution">
    <text evidence="1">The sequence shown here is derived from an EMBL/GenBank/DDBJ whole genome shotgun (WGS) entry which is preliminary data.</text>
</comment>
<accession>A0A7V0Z5G3</accession>
<name>A0A7V0Z5G3_UNCW3</name>
<proteinExistence type="predicted"/>
<organism evidence="1">
    <name type="scientific">candidate division WOR-3 bacterium</name>
    <dbReference type="NCBI Taxonomy" id="2052148"/>
    <lineage>
        <taxon>Bacteria</taxon>
        <taxon>Bacteria division WOR-3</taxon>
    </lineage>
</organism>
<gene>
    <name evidence="1" type="ORF">ENP86_05520</name>
</gene>
<reference evidence="1" key="1">
    <citation type="journal article" date="2020" name="mSystems">
        <title>Genome- and Community-Level Interaction Insights into Carbon Utilization and Element Cycling Functions of Hydrothermarchaeota in Hydrothermal Sediment.</title>
        <authorList>
            <person name="Zhou Z."/>
            <person name="Liu Y."/>
            <person name="Xu W."/>
            <person name="Pan J."/>
            <person name="Luo Z.H."/>
            <person name="Li M."/>
        </authorList>
    </citation>
    <scope>NUCLEOTIDE SEQUENCE [LARGE SCALE GENOMIC DNA]</scope>
    <source>
        <strain evidence="1">SpSt-258</strain>
    </source>
</reference>
<evidence type="ECO:0000313" key="1">
    <source>
        <dbReference type="EMBL" id="HDY58992.1"/>
    </source>
</evidence>
<sequence length="71" mass="8699">MLIEGRIVENSQSEKKFFEYYRHKERLNRIKPKILIRHEKIIEQMLKKDENKNLDVKSKKIQLDLFGENLN</sequence>
<protein>
    <submittedName>
        <fullName evidence="1">Uncharacterized protein</fullName>
    </submittedName>
</protein>